<sequence length="52" mass="5417">MVELRLGEAMPIEPLGLLRPDAGLGAGATLFSDYLAAHFGGKVPSPPSRRSP</sequence>
<evidence type="ECO:0000313" key="1">
    <source>
        <dbReference type="EMBL" id="QJW83798.1"/>
    </source>
</evidence>
<evidence type="ECO:0000313" key="2">
    <source>
        <dbReference type="Proteomes" id="UP000500826"/>
    </source>
</evidence>
<accession>A0ABX6P369</accession>
<reference evidence="1 2" key="1">
    <citation type="submission" date="2020-05" db="EMBL/GenBank/DDBJ databases">
        <title>Ramlibacter rhizophilus sp. nov., isolated from rhizosphere soil of national flower Mugunghwa from South Korea.</title>
        <authorList>
            <person name="Zheng-Fei Y."/>
            <person name="Huan T."/>
        </authorList>
    </citation>
    <scope>NUCLEOTIDE SEQUENCE [LARGE SCALE GENOMIC DNA]</scope>
    <source>
        <strain evidence="1 2">H242</strain>
    </source>
</reference>
<keyword evidence="2" id="KW-1185">Reference proteome</keyword>
<name>A0ABX6P369_9BURK</name>
<dbReference type="Proteomes" id="UP000500826">
    <property type="component" value="Chromosome"/>
</dbReference>
<proteinExistence type="predicted"/>
<organism evidence="1 2">
    <name type="scientific">Ramlibacter terrae</name>
    <dbReference type="NCBI Taxonomy" id="2732511"/>
    <lineage>
        <taxon>Bacteria</taxon>
        <taxon>Pseudomonadati</taxon>
        <taxon>Pseudomonadota</taxon>
        <taxon>Betaproteobacteria</taxon>
        <taxon>Burkholderiales</taxon>
        <taxon>Comamonadaceae</taxon>
        <taxon>Ramlibacter</taxon>
    </lineage>
</organism>
<gene>
    <name evidence="1" type="ORF">HK414_06640</name>
</gene>
<protein>
    <submittedName>
        <fullName evidence="1">Uncharacterized protein</fullName>
    </submittedName>
</protein>
<dbReference type="EMBL" id="CP053418">
    <property type="protein sequence ID" value="QJW83798.1"/>
    <property type="molecule type" value="Genomic_DNA"/>
</dbReference>